<name>A0A7X9LEC1_STRRT</name>
<sequence length="142" mass="16314">MASVFIDSRRDLRERAFQALFSLEFGGDSFKAADFAYTYDKADVKEADLPLFLLALVQGVSEYREDLDKSISQHLKAGWTLSRLTLVDKNLLRLGLYEIKYYEETPERVALNEIIEISKKYADEKSSKFINGVLSQFIAEKK</sequence>
<proteinExistence type="inferred from homology"/>
<dbReference type="EMBL" id="JABASA010000019">
    <property type="protein sequence ID" value="NMD49693.1"/>
    <property type="molecule type" value="Genomic_DNA"/>
</dbReference>
<protein>
    <recommendedName>
        <fullName evidence="6">Transcription antitermination protein NusB</fullName>
    </recommendedName>
    <alternativeName>
        <fullName evidence="6">Antitermination factor NusB</fullName>
    </alternativeName>
</protein>
<keyword evidence="5 6" id="KW-0804">Transcription</keyword>
<dbReference type="NCBIfam" id="NF001223">
    <property type="entry name" value="PRK00202.1-1"/>
    <property type="match status" value="1"/>
</dbReference>
<dbReference type="InterPro" id="IPR035926">
    <property type="entry name" value="NusB-like_sf"/>
</dbReference>
<dbReference type="Gene3D" id="1.10.940.10">
    <property type="entry name" value="NusB-like"/>
    <property type="match status" value="1"/>
</dbReference>
<evidence type="ECO:0000259" key="7">
    <source>
        <dbReference type="Pfam" id="PF01029"/>
    </source>
</evidence>
<evidence type="ECO:0000256" key="5">
    <source>
        <dbReference type="ARBA" id="ARBA00023163"/>
    </source>
</evidence>
<evidence type="ECO:0000256" key="4">
    <source>
        <dbReference type="ARBA" id="ARBA00023015"/>
    </source>
</evidence>
<comment type="caution">
    <text evidence="8">The sequence shown here is derived from an EMBL/GenBank/DDBJ whole genome shotgun (WGS) entry which is preliminary data.</text>
</comment>
<dbReference type="GO" id="GO:0005829">
    <property type="term" value="C:cytosol"/>
    <property type="evidence" value="ECO:0007669"/>
    <property type="project" value="TreeGrafter"/>
</dbReference>
<dbReference type="Proteomes" id="UP000532121">
    <property type="component" value="Unassembled WGS sequence"/>
</dbReference>
<feature type="domain" description="NusB/RsmB/TIM44" evidence="7">
    <location>
        <begin position="12"/>
        <end position="137"/>
    </location>
</feature>
<evidence type="ECO:0000256" key="6">
    <source>
        <dbReference type="HAMAP-Rule" id="MF_00073"/>
    </source>
</evidence>
<dbReference type="AlphaFoldDB" id="A0A7X9LEC1"/>
<reference evidence="8 9" key="1">
    <citation type="submission" date="2020-04" db="EMBL/GenBank/DDBJ databases">
        <title>MicrobeNet Type strains.</title>
        <authorList>
            <person name="Nicholson A.C."/>
        </authorList>
    </citation>
    <scope>NUCLEOTIDE SEQUENCE [LARGE SCALE GENOMIC DNA]</scope>
    <source>
        <strain evidence="8 9">DSM 22768</strain>
    </source>
</reference>
<evidence type="ECO:0000256" key="2">
    <source>
        <dbReference type="ARBA" id="ARBA00022814"/>
    </source>
</evidence>
<evidence type="ECO:0000313" key="8">
    <source>
        <dbReference type="EMBL" id="NMD49693.1"/>
    </source>
</evidence>
<organism evidence="8 9">
    <name type="scientific">Streptococcus ratti</name>
    <dbReference type="NCBI Taxonomy" id="1341"/>
    <lineage>
        <taxon>Bacteria</taxon>
        <taxon>Bacillati</taxon>
        <taxon>Bacillota</taxon>
        <taxon>Bacilli</taxon>
        <taxon>Lactobacillales</taxon>
        <taxon>Streptococcaceae</taxon>
        <taxon>Streptococcus</taxon>
    </lineage>
</organism>
<dbReference type="HAMAP" id="MF_00073">
    <property type="entry name" value="NusB"/>
    <property type="match status" value="1"/>
</dbReference>
<dbReference type="PANTHER" id="PTHR11078">
    <property type="entry name" value="N UTILIZATION SUBSTANCE PROTEIN B-RELATED"/>
    <property type="match status" value="1"/>
</dbReference>
<dbReference type="Pfam" id="PF01029">
    <property type="entry name" value="NusB"/>
    <property type="match status" value="1"/>
</dbReference>
<accession>A0A7X9LEC1</accession>
<comment type="function">
    <text evidence="6">Involved in transcription antitermination. Required for transcription of ribosomal RNA (rRNA) genes. Binds specifically to the boxA antiterminator sequence of the ribosomal RNA (rrn) operons.</text>
</comment>
<dbReference type="GO" id="GO:0003723">
    <property type="term" value="F:RNA binding"/>
    <property type="evidence" value="ECO:0007669"/>
    <property type="project" value="UniProtKB-UniRule"/>
</dbReference>
<dbReference type="SUPFAM" id="SSF48013">
    <property type="entry name" value="NusB-like"/>
    <property type="match status" value="1"/>
</dbReference>
<dbReference type="InterPro" id="IPR006027">
    <property type="entry name" value="NusB_RsmB_TIM44"/>
</dbReference>
<evidence type="ECO:0000256" key="1">
    <source>
        <dbReference type="ARBA" id="ARBA00005952"/>
    </source>
</evidence>
<dbReference type="InterPro" id="IPR011605">
    <property type="entry name" value="NusB_fam"/>
</dbReference>
<gene>
    <name evidence="6 8" type="primary">nusB</name>
    <name evidence="8" type="ORF">HHO37_08470</name>
</gene>
<evidence type="ECO:0000256" key="3">
    <source>
        <dbReference type="ARBA" id="ARBA00022884"/>
    </source>
</evidence>
<dbReference type="RefSeq" id="WP_003086620.1">
    <property type="nucleotide sequence ID" value="NZ_CP043405.1"/>
</dbReference>
<keyword evidence="2 6" id="KW-0889">Transcription antitermination</keyword>
<dbReference type="GO" id="GO:0006353">
    <property type="term" value="P:DNA-templated transcription termination"/>
    <property type="evidence" value="ECO:0007669"/>
    <property type="project" value="UniProtKB-UniRule"/>
</dbReference>
<comment type="similarity">
    <text evidence="1 6">Belongs to the NusB family.</text>
</comment>
<dbReference type="NCBIfam" id="TIGR01951">
    <property type="entry name" value="nusB"/>
    <property type="match status" value="1"/>
</dbReference>
<keyword evidence="4 6" id="KW-0805">Transcription regulation</keyword>
<dbReference type="GO" id="GO:0031564">
    <property type="term" value="P:transcription antitermination"/>
    <property type="evidence" value="ECO:0007669"/>
    <property type="project" value="UniProtKB-KW"/>
</dbReference>
<dbReference type="PANTHER" id="PTHR11078:SF3">
    <property type="entry name" value="ANTITERMINATION NUSB DOMAIN-CONTAINING PROTEIN"/>
    <property type="match status" value="1"/>
</dbReference>
<evidence type="ECO:0000313" key="9">
    <source>
        <dbReference type="Proteomes" id="UP000532121"/>
    </source>
</evidence>
<keyword evidence="3 6" id="KW-0694">RNA-binding</keyword>